<keyword evidence="9 14" id="KW-0378">Hydrolase</keyword>
<evidence type="ECO:0000259" key="15">
    <source>
        <dbReference type="Pfam" id="PF02784"/>
    </source>
</evidence>
<organism evidence="16">
    <name type="scientific">Medioppia subpectinata</name>
    <dbReference type="NCBI Taxonomy" id="1979941"/>
    <lineage>
        <taxon>Eukaryota</taxon>
        <taxon>Metazoa</taxon>
        <taxon>Ecdysozoa</taxon>
        <taxon>Arthropoda</taxon>
        <taxon>Chelicerata</taxon>
        <taxon>Arachnida</taxon>
        <taxon>Acari</taxon>
        <taxon>Acariformes</taxon>
        <taxon>Sarcoptiformes</taxon>
        <taxon>Oribatida</taxon>
        <taxon>Brachypylina</taxon>
        <taxon>Oppioidea</taxon>
        <taxon>Oppiidae</taxon>
        <taxon>Medioppia</taxon>
    </lineage>
</organism>
<dbReference type="Pfam" id="PF03062">
    <property type="entry name" value="MBOAT"/>
    <property type="match status" value="1"/>
</dbReference>
<keyword evidence="6 14" id="KW-0812">Transmembrane</keyword>
<evidence type="ECO:0000313" key="16">
    <source>
        <dbReference type="EMBL" id="CAD7625141.1"/>
    </source>
</evidence>
<feature type="transmembrane region" description="Helical" evidence="14">
    <location>
        <begin position="72"/>
        <end position="93"/>
    </location>
</feature>
<evidence type="ECO:0000256" key="9">
    <source>
        <dbReference type="ARBA" id="ARBA00022801"/>
    </source>
</evidence>
<keyword evidence="12 14" id="KW-0472">Membrane</keyword>
<comment type="function">
    <text evidence="14">Metalloprotease that acts as a negative regulator of the Wnt signaling pathway.</text>
</comment>
<dbReference type="InterPro" id="IPR000183">
    <property type="entry name" value="Orn/DAP/Arg_de-COase"/>
</dbReference>
<feature type="transmembrane region" description="Helical" evidence="14">
    <location>
        <begin position="350"/>
        <end position="369"/>
    </location>
</feature>
<keyword evidence="13" id="KW-0325">Glycoprotein</keyword>
<dbReference type="GO" id="GO:0016055">
    <property type="term" value="P:Wnt signaling pathway"/>
    <property type="evidence" value="ECO:0007669"/>
    <property type="project" value="UniProtKB-KW"/>
</dbReference>
<evidence type="ECO:0000256" key="2">
    <source>
        <dbReference type="ARBA" id="ARBA00004141"/>
    </source>
</evidence>
<dbReference type="PANTHER" id="PTHR31120:SF6">
    <property type="entry name" value="METALLOPROTEASE TIKI HOMOLOG"/>
    <property type="match status" value="1"/>
</dbReference>
<feature type="transmembrane region" description="Helical" evidence="14">
    <location>
        <begin position="153"/>
        <end position="170"/>
    </location>
</feature>
<dbReference type="GO" id="GO:0006508">
    <property type="term" value="P:proteolysis"/>
    <property type="evidence" value="ECO:0007669"/>
    <property type="project" value="UniProtKB-KW"/>
</dbReference>
<dbReference type="InterPro" id="IPR002816">
    <property type="entry name" value="TraB/PrgY/GumN_fam"/>
</dbReference>
<feature type="transmembrane region" description="Helical" evidence="14">
    <location>
        <begin position="113"/>
        <end position="132"/>
    </location>
</feature>
<keyword evidence="7 14" id="KW-0479">Metal-binding</keyword>
<protein>
    <recommendedName>
        <fullName evidence="14">Metalloprotease TIKI homolog</fullName>
        <ecNumber evidence="14">3.4.-.-</ecNumber>
    </recommendedName>
</protein>
<dbReference type="SUPFAM" id="SSF51419">
    <property type="entry name" value="PLP-binding barrel"/>
    <property type="match status" value="1"/>
</dbReference>
<evidence type="ECO:0000256" key="3">
    <source>
        <dbReference type="ARBA" id="ARBA00004479"/>
    </source>
</evidence>
<dbReference type="InterPro" id="IPR009006">
    <property type="entry name" value="Ala_racemase/Decarboxylase_C"/>
</dbReference>
<dbReference type="PRINTS" id="PR01182">
    <property type="entry name" value="ORNDCRBXLASE"/>
</dbReference>
<dbReference type="Pfam" id="PF01963">
    <property type="entry name" value="TraB_PrgY_gumN"/>
    <property type="match status" value="1"/>
</dbReference>
<dbReference type="GO" id="GO:0005886">
    <property type="term" value="C:plasma membrane"/>
    <property type="evidence" value="ECO:0007669"/>
    <property type="project" value="UniProtKB-SubCell"/>
</dbReference>
<dbReference type="OrthoDB" id="10040378at2759"/>
<dbReference type="Pfam" id="PF02784">
    <property type="entry name" value="Orn_Arg_deC_N"/>
    <property type="match status" value="1"/>
</dbReference>
<dbReference type="GO" id="GO:0030178">
    <property type="term" value="P:negative regulation of Wnt signaling pathway"/>
    <property type="evidence" value="ECO:0007669"/>
    <property type="project" value="UniProtKB-UniRule"/>
</dbReference>
<keyword evidence="17" id="KW-1185">Reference proteome</keyword>
<keyword evidence="5 14" id="KW-0645">Protease</keyword>
<dbReference type="InterPro" id="IPR040230">
    <property type="entry name" value="TIKI1/2-like"/>
</dbReference>
<evidence type="ECO:0000256" key="7">
    <source>
        <dbReference type="ARBA" id="ARBA00022723"/>
    </source>
</evidence>
<dbReference type="PANTHER" id="PTHR31120">
    <property type="entry name" value="METALLOPROTEASE TIKI"/>
    <property type="match status" value="1"/>
</dbReference>
<reference evidence="16" key="1">
    <citation type="submission" date="2020-11" db="EMBL/GenBank/DDBJ databases">
        <authorList>
            <person name="Tran Van P."/>
        </authorList>
    </citation>
    <scope>NUCLEOTIDE SEQUENCE</scope>
</reference>
<evidence type="ECO:0000256" key="13">
    <source>
        <dbReference type="ARBA" id="ARBA00023180"/>
    </source>
</evidence>
<evidence type="ECO:0000256" key="4">
    <source>
        <dbReference type="ARBA" id="ARBA00008261"/>
    </source>
</evidence>
<keyword evidence="14" id="KW-0879">Wnt signaling pathway</keyword>
<keyword evidence="11 14" id="KW-0482">Metalloprotease</keyword>
<comment type="cofactor">
    <cofactor evidence="14">
        <name>Mn(2+)</name>
        <dbReference type="ChEBI" id="CHEBI:29035"/>
    </cofactor>
    <cofactor evidence="14">
        <name>Co(2+)</name>
        <dbReference type="ChEBI" id="CHEBI:48828"/>
    </cofactor>
    <text evidence="14">Divalent metal cations. Mn(2+) or Co(2+).</text>
</comment>
<dbReference type="GO" id="GO:0046872">
    <property type="term" value="F:metal ion binding"/>
    <property type="evidence" value="ECO:0007669"/>
    <property type="project" value="UniProtKB-UniRule"/>
</dbReference>
<comment type="caution">
    <text evidence="14">Lacks conserved residue(s) required for the propagation of feature annotation.</text>
</comment>
<dbReference type="Gene3D" id="2.40.37.10">
    <property type="entry name" value="Lyase, Ornithine Decarboxylase, Chain A, domain 1"/>
    <property type="match status" value="1"/>
</dbReference>
<evidence type="ECO:0000256" key="8">
    <source>
        <dbReference type="ARBA" id="ARBA00022729"/>
    </source>
</evidence>
<proteinExistence type="inferred from homology"/>
<dbReference type="AlphaFoldDB" id="A0A7R9PY04"/>
<evidence type="ECO:0000256" key="6">
    <source>
        <dbReference type="ARBA" id="ARBA00022692"/>
    </source>
</evidence>
<dbReference type="InterPro" id="IPR029066">
    <property type="entry name" value="PLP-binding_barrel"/>
</dbReference>
<dbReference type="EMBL" id="OC857414">
    <property type="protein sequence ID" value="CAD7625141.1"/>
    <property type="molecule type" value="Genomic_DNA"/>
</dbReference>
<dbReference type="InterPro" id="IPR002433">
    <property type="entry name" value="Orn_de-COase"/>
</dbReference>
<gene>
    <name evidence="16" type="ORF">OSB1V03_LOCUS5577</name>
</gene>
<dbReference type="GO" id="GO:0006596">
    <property type="term" value="P:polyamine biosynthetic process"/>
    <property type="evidence" value="ECO:0007669"/>
    <property type="project" value="InterPro"/>
</dbReference>
<accession>A0A7R9PY04</accession>
<dbReference type="SUPFAM" id="SSF50621">
    <property type="entry name" value="Alanine racemase C-terminal domain-like"/>
    <property type="match status" value="1"/>
</dbReference>
<comment type="subcellular location">
    <subcellularLocation>
        <location evidence="14">Cell membrane</location>
        <topology evidence="14">Single-pass type I membrane protein</topology>
    </subcellularLocation>
    <subcellularLocation>
        <location evidence="2">Membrane</location>
        <topology evidence="2">Multi-pass membrane protein</topology>
    </subcellularLocation>
    <subcellularLocation>
        <location evidence="3">Membrane</location>
        <topology evidence="3">Single-pass type I membrane protein</topology>
    </subcellularLocation>
</comment>
<dbReference type="EC" id="3.4.-.-" evidence="14"/>
<evidence type="ECO:0000313" key="17">
    <source>
        <dbReference type="Proteomes" id="UP000759131"/>
    </source>
</evidence>
<comment type="similarity">
    <text evidence="4 14">Belongs to the TIKI family.</text>
</comment>
<feature type="transmembrane region" description="Helical" evidence="14">
    <location>
        <begin position="176"/>
        <end position="197"/>
    </location>
</feature>
<evidence type="ECO:0000256" key="14">
    <source>
        <dbReference type="RuleBase" id="RU369069"/>
    </source>
</evidence>
<keyword evidence="10 14" id="KW-1133">Transmembrane helix</keyword>
<keyword evidence="8 14" id="KW-0732">Signal</keyword>
<dbReference type="Gene3D" id="3.20.20.10">
    <property type="entry name" value="Alanine racemase"/>
    <property type="match status" value="1"/>
</dbReference>
<evidence type="ECO:0000256" key="12">
    <source>
        <dbReference type="ARBA" id="ARBA00023136"/>
    </source>
</evidence>
<dbReference type="PRINTS" id="PR01179">
    <property type="entry name" value="ODADCRBXLASE"/>
</dbReference>
<dbReference type="InterPro" id="IPR004299">
    <property type="entry name" value="MBOAT_fam"/>
</dbReference>
<dbReference type="InterPro" id="IPR022644">
    <property type="entry name" value="De-COase2_N"/>
</dbReference>
<dbReference type="CDD" id="cd14789">
    <property type="entry name" value="Tiki"/>
    <property type="match status" value="1"/>
</dbReference>
<feature type="domain" description="Orn/DAP/Arg decarboxylase 2 N-terminal" evidence="15">
    <location>
        <begin position="446"/>
        <end position="634"/>
    </location>
</feature>
<sequence>MDRNVSPSVTICENNTPNDTVRHRMRRVNSITVANAYREEKIQRNLQPDRPLHECRDSLFSASSNFQNYRGFLNLALIMLALCTGRVALENVIKYGILVDPMQIFRLFFGGTSIWPTLFTLFAVNIFILFSFHIEKQLSRSEITEEKALRHQIGVCGSVIIFPVLMVFVIEMHPISASIACTLYSMVFLKLVSYHMVNYWCRQFRVTNNYNKYRERRKSSDNITVPNMETIILNNIKNNVNSNHYNSKKYKNNNHKHLNGSAQTRHLVQYPDNLTYRDLYYFIAAPTLCYELNFPRSERIRKHLLIKRLIEMIFLVQLNMALIQQWIVPTINNSLKPLQEMDYPRMLERLLKLAVPNHFIWLIWFYWYFHSTLNFMAEVLRFGDKEFYRDWWNSESVEYFWKNWNIPVHSWAVRHLYKPLLQSGYNKLSAGIVVFLVSAFFHEYLREVESVMGCGVDTSRIIFANPCKSRAQLRYVKSIGLKLMTFDNEEELMKVSVLYPEAQLVLRIKTDNTYSTSKLSLKFGADIHETEHLLSRAKCLGLNVIGIAFHVGSGCQKSGPYLEAIHKAKNAFNIGINLGFNMTLLDIGGGFLGSAELAKLPFCTVTADINEALDQHFPADSGVTIIAEPGRFYTISAFHLCAQITSKRVVVTDDRTQRLIMYYINDGLYGSFSSVTTGHRSVQPIPVLKDTDRLDSRTQCLSVIWGPTCDSYDCVRSEHLMAEMMVPNIMNDKSYALFRNSEDLKSPINAVLVVIIICMEVSIKSCLREPKYKINKIKNDCDPNSLPFLWEIKSNISSNMSSSAPPNSQSYFFGTIHVPYSRVWDSIPNRVKRAFHNSDNIFFELDLIDGYTVSTLSKCQMLPKGDKLIDILPPDLYRRLKSHLDYVRHKLPTWMTADQRARGLYAEYLYNAITSNWEHKKPVWIMLMINSLTENDIKSRGIPVLDLFLAQEAQRLNKHIGSVEKVEEQCIPLNGLNYSEVLFALNQTLYQHEGIRLGILRSKLTTDDLIRHYNCGDLNEIIFNYDTTHVPNIMNDKSYALFRNSEDLKLAKHIDDYFRSEVIVKRNKRMSERVLNILQSNPNQSYFFAFGAGIDDNNF</sequence>
<name>A0A7R9PY04_9ACAR</name>
<dbReference type="FunFam" id="3.20.20.10:FF:000008">
    <property type="entry name" value="Ornithine decarboxylase"/>
    <property type="match status" value="1"/>
</dbReference>
<evidence type="ECO:0000256" key="11">
    <source>
        <dbReference type="ARBA" id="ARBA00023049"/>
    </source>
</evidence>
<dbReference type="Proteomes" id="UP000759131">
    <property type="component" value="Unassembled WGS sequence"/>
</dbReference>
<evidence type="ECO:0000256" key="5">
    <source>
        <dbReference type="ARBA" id="ARBA00022670"/>
    </source>
</evidence>
<keyword evidence="14" id="KW-1003">Cell membrane</keyword>
<comment type="cofactor">
    <cofactor evidence="1">
        <name>Co(2+)</name>
        <dbReference type="ChEBI" id="CHEBI:48828"/>
    </cofactor>
</comment>
<dbReference type="EMBL" id="CAJPIZ010002839">
    <property type="protein sequence ID" value="CAG2105571.1"/>
    <property type="molecule type" value="Genomic_DNA"/>
</dbReference>
<evidence type="ECO:0000256" key="1">
    <source>
        <dbReference type="ARBA" id="ARBA00001941"/>
    </source>
</evidence>
<dbReference type="GO" id="GO:0004222">
    <property type="term" value="F:metalloendopeptidase activity"/>
    <property type="evidence" value="ECO:0007669"/>
    <property type="project" value="UniProtKB-UniRule"/>
</dbReference>
<evidence type="ECO:0000256" key="10">
    <source>
        <dbReference type="ARBA" id="ARBA00022989"/>
    </source>
</evidence>